<dbReference type="PROSITE" id="PS00356">
    <property type="entry name" value="HTH_LACI_1"/>
    <property type="match status" value="1"/>
</dbReference>
<keyword evidence="10 15" id="KW-0630">Potassium</keyword>
<comment type="similarity">
    <text evidence="1">Belongs to the carbohydrate kinase pfkB family.</text>
</comment>
<dbReference type="InterPro" id="IPR028082">
    <property type="entry name" value="Peripla_BP_I"/>
</dbReference>
<evidence type="ECO:0000313" key="17">
    <source>
        <dbReference type="EMBL" id="CUN40038.1"/>
    </source>
</evidence>
<evidence type="ECO:0000256" key="2">
    <source>
        <dbReference type="ARBA" id="ARBA00012035"/>
    </source>
</evidence>
<comment type="catalytic activity">
    <reaction evidence="15">
        <text>D-ribose + ATP = D-ribose 5-phosphate + ADP + H(+)</text>
        <dbReference type="Rhea" id="RHEA:13697"/>
        <dbReference type="ChEBI" id="CHEBI:15378"/>
        <dbReference type="ChEBI" id="CHEBI:30616"/>
        <dbReference type="ChEBI" id="CHEBI:47013"/>
        <dbReference type="ChEBI" id="CHEBI:78346"/>
        <dbReference type="ChEBI" id="CHEBI:456216"/>
        <dbReference type="EC" id="2.7.1.15"/>
    </reaction>
</comment>
<comment type="function">
    <text evidence="15">Catalyzes the phosphorylation of ribose at O-5 in a reaction requiring ATP and magnesium. The resulting D-ribose-5-phosphate can then be used either for sythesis of nucleotides, histidine, and tryptophan, or as a component of the pentose phosphate pathway.</text>
</comment>
<dbReference type="InterPro" id="IPR011877">
    <property type="entry name" value="Ribokinase"/>
</dbReference>
<dbReference type="InterPro" id="IPR000843">
    <property type="entry name" value="HTH_LacI"/>
</dbReference>
<dbReference type="InterPro" id="IPR011611">
    <property type="entry name" value="PfkB_dom"/>
</dbReference>
<dbReference type="Gene3D" id="1.10.260.40">
    <property type="entry name" value="lambda repressor-like DNA-binding domains"/>
    <property type="match status" value="1"/>
</dbReference>
<evidence type="ECO:0000313" key="21">
    <source>
        <dbReference type="Proteomes" id="UP000283360"/>
    </source>
</evidence>
<accession>A0A173WPL4</accession>
<feature type="binding site" evidence="15">
    <location>
        <begin position="362"/>
        <end position="366"/>
    </location>
    <ligand>
        <name>substrate</name>
    </ligand>
</feature>
<dbReference type="PANTHER" id="PTHR10584">
    <property type="entry name" value="SUGAR KINASE"/>
    <property type="match status" value="1"/>
</dbReference>
<dbReference type="RefSeq" id="WP_055260342.1">
    <property type="nucleotide sequence ID" value="NZ_CYZK01000001.1"/>
</dbReference>
<dbReference type="PROSITE" id="PS00583">
    <property type="entry name" value="PFKB_KINASES_1"/>
    <property type="match status" value="1"/>
</dbReference>
<dbReference type="PANTHER" id="PTHR10584:SF166">
    <property type="entry name" value="RIBOKINASE"/>
    <property type="match status" value="1"/>
</dbReference>
<evidence type="ECO:0000313" key="20">
    <source>
        <dbReference type="Proteomes" id="UP000095362"/>
    </source>
</evidence>
<feature type="binding site" evidence="15">
    <location>
        <position position="505"/>
    </location>
    <ligand>
        <name>ATP</name>
        <dbReference type="ChEBI" id="CHEBI:30616"/>
    </ligand>
</feature>
<evidence type="ECO:0000256" key="15">
    <source>
        <dbReference type="HAMAP-Rule" id="MF_01987"/>
    </source>
</evidence>
<keyword evidence="4 15" id="KW-0808">Transferase</keyword>
<dbReference type="EMBL" id="CYZK01000001">
    <property type="protein sequence ID" value="CUN40038.1"/>
    <property type="molecule type" value="Genomic_DNA"/>
</dbReference>
<sequence>MNIRDIANLAGVSASTVSKVMNGKDKDISEETRKKVLEVIEREHYVPYFKFLDKAGMKNRLVGLILQKNNQEKERYIAVAERIARENNYGLVIGYSEDENDTKILCQDMILKKVSGILTEDFVNIADKREKGVIVNYNDTSGLNELNETIFYYKISEAVELAVENFVQEGHQKIACIVNKSQIGLLKDYKLAMQNKNMQINPAWMYIYEEIEEFGISQFIGESETAIICGTPEIACRVAGILEKRKTNIPEELSIIAIGEGKELQYVSGGITAIDFPIEEMVSEGTKCLFEMDKTGQKTDTVRMCSPQIIHRNSVAPPLREKQGEKIIVVGSMNIDVTIEADKIPGEGENQMASKVYVFPGGKGANQAVGVGKLGGQVYMIGCLGNDIDGKRIYTNLIENHVHMEGVRFDSVLPSGKAYIHVDKRGESAITVYAGANTNLSIKHLKKYEYIFEKAKYCLISTEIPESIIEYTVGYCEENEIKIILKPTSKVKDEILNKIDYFVPNKKELFTLVPEGTTIEEKAEILRNKGIQNVIVTLGEEGCYLKNDEYSLFFEGTGFEAVDTTGGADSFISALAVYLSEGHKLIESIDFAIYASGISVTRYGVQPALPDRKSVDIYEGEIHKKYNDRRRMKKE</sequence>
<evidence type="ECO:0000313" key="18">
    <source>
        <dbReference type="EMBL" id="RGT91516.1"/>
    </source>
</evidence>
<feature type="binding site" evidence="15">
    <location>
        <begin position="334"/>
        <end position="336"/>
    </location>
    <ligand>
        <name>substrate</name>
    </ligand>
</feature>
<protein>
    <recommendedName>
        <fullName evidence="3 15">Ribokinase</fullName>
        <shortName evidence="15">RK</shortName>
        <ecNumber evidence="2 15">2.7.1.15</ecNumber>
    </recommendedName>
</protein>
<dbReference type="Pfam" id="PF00294">
    <property type="entry name" value="PfkB"/>
    <property type="match status" value="1"/>
</dbReference>
<keyword evidence="14 15" id="KW-0119">Carbohydrate metabolism</keyword>
<evidence type="ECO:0000256" key="10">
    <source>
        <dbReference type="ARBA" id="ARBA00022958"/>
    </source>
</evidence>
<keyword evidence="12 18" id="KW-0238">DNA-binding</keyword>
<dbReference type="Gene3D" id="3.40.50.2300">
    <property type="match status" value="2"/>
</dbReference>
<dbReference type="InterPro" id="IPR046335">
    <property type="entry name" value="LacI/GalR-like_sensor"/>
</dbReference>
<gene>
    <name evidence="17" type="primary">rbsK_2</name>
    <name evidence="15" type="synonym">rbsK</name>
    <name evidence="19" type="ORF">DW656_04020</name>
    <name evidence="18" type="ORF">DWX03_03645</name>
    <name evidence="17" type="ORF">ERS852481_00064</name>
</gene>
<keyword evidence="8 15" id="KW-0067">ATP-binding</keyword>
<dbReference type="GO" id="GO:0006355">
    <property type="term" value="P:regulation of DNA-templated transcription"/>
    <property type="evidence" value="ECO:0007669"/>
    <property type="project" value="InterPro"/>
</dbReference>
<evidence type="ECO:0000256" key="6">
    <source>
        <dbReference type="ARBA" id="ARBA00022741"/>
    </source>
</evidence>
<evidence type="ECO:0000256" key="13">
    <source>
        <dbReference type="ARBA" id="ARBA00023163"/>
    </source>
</evidence>
<comment type="caution">
    <text evidence="15">Lacks conserved residue(s) required for the propagation of feature annotation.</text>
</comment>
<keyword evidence="5 15" id="KW-0479">Metal-binding</keyword>
<evidence type="ECO:0000259" key="16">
    <source>
        <dbReference type="PROSITE" id="PS50932"/>
    </source>
</evidence>
<dbReference type="SMART" id="SM00354">
    <property type="entry name" value="HTH_LACI"/>
    <property type="match status" value="1"/>
</dbReference>
<comment type="pathway">
    <text evidence="15">Carbohydrate metabolism; D-ribose degradation; D-ribose 5-phosphate from beta-D-ribopyranose: step 2/2.</text>
</comment>
<feature type="binding site" evidence="15">
    <location>
        <position position="604"/>
    </location>
    <ligand>
        <name>K(+)</name>
        <dbReference type="ChEBI" id="CHEBI:29103"/>
    </ligand>
</feature>
<comment type="subunit">
    <text evidence="15">Homodimer.</text>
</comment>
<dbReference type="GO" id="GO:0005829">
    <property type="term" value="C:cytosol"/>
    <property type="evidence" value="ECO:0007669"/>
    <property type="project" value="TreeGrafter"/>
</dbReference>
<dbReference type="Gene3D" id="3.40.1190.20">
    <property type="match status" value="1"/>
</dbReference>
<comment type="activity regulation">
    <text evidence="15">Activated by a monovalent cation that binds near, but not in, the active site. The most likely occupant of the site in vivo is potassium. Ion binding induces a conformational change that may alter substrate affinity.</text>
</comment>
<dbReference type="PRINTS" id="PR00990">
    <property type="entry name" value="RIBOKINASE"/>
</dbReference>
<dbReference type="SUPFAM" id="SSF53613">
    <property type="entry name" value="Ribokinase-like"/>
    <property type="match status" value="1"/>
</dbReference>
<dbReference type="SUPFAM" id="SSF47413">
    <property type="entry name" value="lambda repressor-like DNA-binding domains"/>
    <property type="match status" value="1"/>
</dbReference>
<dbReference type="AlphaFoldDB" id="A0A173WPL4"/>
<dbReference type="CDD" id="cd01392">
    <property type="entry name" value="HTH_LacI"/>
    <property type="match status" value="1"/>
</dbReference>
<evidence type="ECO:0000256" key="4">
    <source>
        <dbReference type="ARBA" id="ARBA00022679"/>
    </source>
</evidence>
<comment type="subcellular location">
    <subcellularLocation>
        <location evidence="15">Cytoplasm</location>
    </subcellularLocation>
</comment>
<dbReference type="InterPro" id="IPR029056">
    <property type="entry name" value="Ribokinase-like"/>
</dbReference>
<comment type="similarity">
    <text evidence="15">Belongs to the carbohydrate kinase PfkB family. Ribokinase subfamily.</text>
</comment>
<dbReference type="GO" id="GO:0019303">
    <property type="term" value="P:D-ribose catabolic process"/>
    <property type="evidence" value="ECO:0007669"/>
    <property type="project" value="UniProtKB-UniRule"/>
</dbReference>
<evidence type="ECO:0000256" key="11">
    <source>
        <dbReference type="ARBA" id="ARBA00023015"/>
    </source>
</evidence>
<dbReference type="UniPathway" id="UPA00916">
    <property type="reaction ID" value="UER00889"/>
</dbReference>
<dbReference type="HAMAP" id="MF_01987">
    <property type="entry name" value="Ribokinase"/>
    <property type="match status" value="1"/>
</dbReference>
<name>A0A173WPL4_9FIRM</name>
<evidence type="ECO:0000313" key="19">
    <source>
        <dbReference type="EMBL" id="RHF84960.1"/>
    </source>
</evidence>
<feature type="binding site" evidence="15">
    <location>
        <begin position="537"/>
        <end position="542"/>
    </location>
    <ligand>
        <name>ATP</name>
        <dbReference type="ChEBI" id="CHEBI:30616"/>
    </ligand>
</feature>
<keyword evidence="9 15" id="KW-0460">Magnesium</keyword>
<feature type="binding site" evidence="15">
    <location>
        <position position="463"/>
    </location>
    <ligand>
        <name>substrate</name>
    </ligand>
</feature>
<dbReference type="InterPro" id="IPR002173">
    <property type="entry name" value="Carboh/pur_kinase_PfkB_CS"/>
</dbReference>
<feature type="domain" description="HTH lacI-type" evidence="16">
    <location>
        <begin position="1"/>
        <end position="47"/>
    </location>
</feature>
<reference evidence="21 22" key="2">
    <citation type="submission" date="2018-08" db="EMBL/GenBank/DDBJ databases">
        <title>A genome reference for cultivated species of the human gut microbiota.</title>
        <authorList>
            <person name="Zou Y."/>
            <person name="Xue W."/>
            <person name="Luo G."/>
        </authorList>
    </citation>
    <scope>NUCLEOTIDE SEQUENCE [LARGE SCALE GENOMIC DNA]</scope>
    <source>
        <strain evidence="18 21">AF18-12LB</strain>
        <strain evidence="19 22">AM23-3</strain>
    </source>
</reference>
<keyword evidence="11" id="KW-0805">Transcription regulation</keyword>
<keyword evidence="13" id="KW-0804">Transcription</keyword>
<reference evidence="17 20" key="1">
    <citation type="submission" date="2015-09" db="EMBL/GenBank/DDBJ databases">
        <authorList>
            <consortium name="Pathogen Informatics"/>
        </authorList>
    </citation>
    <scope>NUCLEOTIDE SEQUENCE [LARGE SCALE GENOMIC DNA]</scope>
    <source>
        <strain evidence="17 20">2789STDY5834866</strain>
    </source>
</reference>
<dbReference type="Pfam" id="PF13377">
    <property type="entry name" value="Peripla_BP_3"/>
    <property type="match status" value="1"/>
</dbReference>
<dbReference type="GO" id="GO:0004747">
    <property type="term" value="F:ribokinase activity"/>
    <property type="evidence" value="ECO:0007669"/>
    <property type="project" value="UniProtKB-UniRule"/>
</dbReference>
<dbReference type="InterPro" id="IPR010982">
    <property type="entry name" value="Lambda_DNA-bd_dom_sf"/>
</dbReference>
<proteinExistence type="inferred from homology"/>
<evidence type="ECO:0000256" key="1">
    <source>
        <dbReference type="ARBA" id="ARBA00005380"/>
    </source>
</evidence>
<feature type="binding site" evidence="15">
    <location>
        <position position="565"/>
    </location>
    <ligand>
        <name>K(+)</name>
        <dbReference type="ChEBI" id="CHEBI:29103"/>
    </ligand>
</feature>
<dbReference type="GO" id="GO:0046872">
    <property type="term" value="F:metal ion binding"/>
    <property type="evidence" value="ECO:0007669"/>
    <property type="project" value="UniProtKB-KW"/>
</dbReference>
<dbReference type="PROSITE" id="PS50932">
    <property type="entry name" value="HTH_LACI_2"/>
    <property type="match status" value="1"/>
</dbReference>
<dbReference type="Pfam" id="PF00356">
    <property type="entry name" value="LacI"/>
    <property type="match status" value="1"/>
</dbReference>
<dbReference type="GO" id="GO:0005524">
    <property type="term" value="F:ATP binding"/>
    <property type="evidence" value="ECO:0007669"/>
    <property type="project" value="UniProtKB-UniRule"/>
</dbReference>
<comment type="cofactor">
    <cofactor evidence="15">
        <name>Mg(2+)</name>
        <dbReference type="ChEBI" id="CHEBI:18420"/>
    </cofactor>
    <text evidence="15">Requires a divalent cation, most likely magnesium in vivo, as an electrophilic catalyst to aid phosphoryl group transfer. It is the chelate of the metal and the nucleotide that is the actual substrate.</text>
</comment>
<evidence type="ECO:0000256" key="14">
    <source>
        <dbReference type="ARBA" id="ARBA00023277"/>
    </source>
</evidence>
<feature type="binding site" evidence="15">
    <location>
        <position position="599"/>
    </location>
    <ligand>
        <name>K(+)</name>
        <dbReference type="ChEBI" id="CHEBI:29103"/>
    </ligand>
</feature>
<evidence type="ECO:0000256" key="3">
    <source>
        <dbReference type="ARBA" id="ARBA00016943"/>
    </source>
</evidence>
<dbReference type="EMBL" id="QRXJ01000004">
    <property type="protein sequence ID" value="RGT91516.1"/>
    <property type="molecule type" value="Genomic_DNA"/>
</dbReference>
<keyword evidence="21" id="KW-1185">Reference proteome</keyword>
<dbReference type="InterPro" id="IPR002139">
    <property type="entry name" value="Ribo/fructo_kinase"/>
</dbReference>
<evidence type="ECO:0000256" key="12">
    <source>
        <dbReference type="ARBA" id="ARBA00023125"/>
    </source>
</evidence>
<evidence type="ECO:0000256" key="9">
    <source>
        <dbReference type="ARBA" id="ARBA00022842"/>
    </source>
</evidence>
<evidence type="ECO:0000256" key="5">
    <source>
        <dbReference type="ARBA" id="ARBA00022723"/>
    </source>
</evidence>
<evidence type="ECO:0000256" key="7">
    <source>
        <dbReference type="ARBA" id="ARBA00022777"/>
    </source>
</evidence>
<feature type="binding site" evidence="15">
    <location>
        <position position="563"/>
    </location>
    <ligand>
        <name>K(+)</name>
        <dbReference type="ChEBI" id="CHEBI:29103"/>
    </ligand>
</feature>
<evidence type="ECO:0000313" key="22">
    <source>
        <dbReference type="Proteomes" id="UP000284579"/>
    </source>
</evidence>
<keyword evidence="15" id="KW-0963">Cytoplasm</keyword>
<feature type="binding site" evidence="15">
    <location>
        <position position="602"/>
    </location>
    <ligand>
        <name>K(+)</name>
        <dbReference type="ChEBI" id="CHEBI:29103"/>
    </ligand>
</feature>
<feature type="binding site" evidence="15">
    <location>
        <position position="569"/>
    </location>
    <ligand>
        <name>substrate</name>
    </ligand>
</feature>
<dbReference type="Proteomes" id="UP000284579">
    <property type="component" value="Unassembled WGS sequence"/>
</dbReference>
<dbReference type="GO" id="GO:0003677">
    <property type="term" value="F:DNA binding"/>
    <property type="evidence" value="ECO:0007669"/>
    <property type="project" value="UniProtKB-KW"/>
</dbReference>
<dbReference type="EMBL" id="QRHO01000003">
    <property type="protein sequence ID" value="RHF84960.1"/>
    <property type="molecule type" value="Genomic_DNA"/>
</dbReference>
<dbReference type="Proteomes" id="UP000095362">
    <property type="component" value="Unassembled WGS sequence"/>
</dbReference>
<dbReference type="SUPFAM" id="SSF53822">
    <property type="entry name" value="Periplasmic binding protein-like I"/>
    <property type="match status" value="1"/>
</dbReference>
<evidence type="ECO:0000256" key="8">
    <source>
        <dbReference type="ARBA" id="ARBA00022840"/>
    </source>
</evidence>
<dbReference type="Proteomes" id="UP000283360">
    <property type="component" value="Unassembled WGS sequence"/>
</dbReference>
<dbReference type="CDD" id="cd01174">
    <property type="entry name" value="ribokinase"/>
    <property type="match status" value="1"/>
</dbReference>
<organism evidence="17 20">
    <name type="scientific">Coprococcus comes</name>
    <dbReference type="NCBI Taxonomy" id="410072"/>
    <lineage>
        <taxon>Bacteria</taxon>
        <taxon>Bacillati</taxon>
        <taxon>Bacillota</taxon>
        <taxon>Clostridia</taxon>
        <taxon>Lachnospirales</taxon>
        <taxon>Lachnospiraceae</taxon>
        <taxon>Coprococcus</taxon>
    </lineage>
</organism>
<keyword evidence="7 15" id="KW-0418">Kinase</keyword>
<dbReference type="EC" id="2.7.1.15" evidence="2 15"/>
<feature type="active site" description="Proton acceptor" evidence="15">
    <location>
        <position position="569"/>
    </location>
</feature>
<keyword evidence="6 15" id="KW-0547">Nucleotide-binding</keyword>